<dbReference type="AlphaFoldDB" id="A0A4R1R321"/>
<accession>A0A4R1R321</accession>
<dbReference type="Proteomes" id="UP000295008">
    <property type="component" value="Unassembled WGS sequence"/>
</dbReference>
<dbReference type="RefSeq" id="WP_243663074.1">
    <property type="nucleotide sequence ID" value="NZ_SLUN01000037.1"/>
</dbReference>
<sequence>MANLNMDFPIVGKIRSEQIASIEQAVQELPGVQKVRVDSEQNHVSVDYTPGLVTIQRMKEAIESQGCDVSDRGDD</sequence>
<dbReference type="InterPro" id="IPR036163">
    <property type="entry name" value="HMA_dom_sf"/>
</dbReference>
<keyword evidence="3" id="KW-1185">Reference proteome</keyword>
<evidence type="ECO:0000313" key="3">
    <source>
        <dbReference type="Proteomes" id="UP000295008"/>
    </source>
</evidence>
<dbReference type="EMBL" id="SLUN01000037">
    <property type="protein sequence ID" value="TCL59806.1"/>
    <property type="molecule type" value="Genomic_DNA"/>
</dbReference>
<gene>
    <name evidence="2" type="ORF">EDC14_103743</name>
</gene>
<dbReference type="CDD" id="cd00371">
    <property type="entry name" value="HMA"/>
    <property type="match status" value="1"/>
</dbReference>
<evidence type="ECO:0000313" key="2">
    <source>
        <dbReference type="EMBL" id="TCL59806.1"/>
    </source>
</evidence>
<dbReference type="Pfam" id="PF00403">
    <property type="entry name" value="HMA"/>
    <property type="match status" value="1"/>
</dbReference>
<dbReference type="Gene3D" id="3.30.70.100">
    <property type="match status" value="1"/>
</dbReference>
<organism evidence="2 3">
    <name type="scientific">Hydrogenispora ethanolica</name>
    <dbReference type="NCBI Taxonomy" id="1082276"/>
    <lineage>
        <taxon>Bacteria</taxon>
        <taxon>Bacillati</taxon>
        <taxon>Bacillota</taxon>
        <taxon>Hydrogenispora</taxon>
    </lineage>
</organism>
<dbReference type="GO" id="GO:0046872">
    <property type="term" value="F:metal ion binding"/>
    <property type="evidence" value="ECO:0007669"/>
    <property type="project" value="InterPro"/>
</dbReference>
<proteinExistence type="predicted"/>
<protein>
    <submittedName>
        <fullName evidence="2">Copper chaperone CopZ</fullName>
    </submittedName>
</protein>
<dbReference type="SUPFAM" id="SSF55008">
    <property type="entry name" value="HMA, heavy metal-associated domain"/>
    <property type="match status" value="1"/>
</dbReference>
<reference evidence="2 3" key="1">
    <citation type="submission" date="2019-03" db="EMBL/GenBank/DDBJ databases">
        <title>Genomic Encyclopedia of Type Strains, Phase IV (KMG-IV): sequencing the most valuable type-strain genomes for metagenomic binning, comparative biology and taxonomic classification.</title>
        <authorList>
            <person name="Goeker M."/>
        </authorList>
    </citation>
    <scope>NUCLEOTIDE SEQUENCE [LARGE SCALE GENOMIC DNA]</scope>
    <source>
        <strain evidence="2 3">LX-B</strain>
    </source>
</reference>
<evidence type="ECO:0000259" key="1">
    <source>
        <dbReference type="PROSITE" id="PS50846"/>
    </source>
</evidence>
<name>A0A4R1R321_HYDET</name>
<dbReference type="PROSITE" id="PS50846">
    <property type="entry name" value="HMA_2"/>
    <property type="match status" value="1"/>
</dbReference>
<dbReference type="InterPro" id="IPR006121">
    <property type="entry name" value="HMA_dom"/>
</dbReference>
<comment type="caution">
    <text evidence="2">The sequence shown here is derived from an EMBL/GenBank/DDBJ whole genome shotgun (WGS) entry which is preliminary data.</text>
</comment>
<feature type="domain" description="HMA" evidence="1">
    <location>
        <begin position="1"/>
        <end position="70"/>
    </location>
</feature>